<dbReference type="SMART" id="SM00692">
    <property type="entry name" value="DM3"/>
    <property type="match status" value="1"/>
</dbReference>
<dbReference type="PROSITE" id="PS50950">
    <property type="entry name" value="ZF_THAP"/>
    <property type="match status" value="1"/>
</dbReference>
<dbReference type="Gene3D" id="6.20.210.20">
    <property type="entry name" value="THAP domain"/>
    <property type="match status" value="1"/>
</dbReference>
<dbReference type="GO" id="GO:0043565">
    <property type="term" value="F:sequence-specific DNA binding"/>
    <property type="evidence" value="ECO:0007669"/>
    <property type="project" value="InterPro"/>
</dbReference>
<dbReference type="InterPro" id="IPR006612">
    <property type="entry name" value="THAP_Znf"/>
</dbReference>
<feature type="domain" description="THAP-type" evidence="6">
    <location>
        <begin position="1"/>
        <end position="87"/>
    </location>
</feature>
<keyword evidence="4 5" id="KW-0238">DNA-binding</keyword>
<dbReference type="InterPro" id="IPR038441">
    <property type="entry name" value="THAP_Znf_sf"/>
</dbReference>
<keyword evidence="3" id="KW-0862">Zinc</keyword>
<dbReference type="SUPFAM" id="SSF57716">
    <property type="entry name" value="Glucocorticoid receptor-like (DNA-binding domain)"/>
    <property type="match status" value="1"/>
</dbReference>
<dbReference type="InParanoid" id="A0A6P7FD47"/>
<evidence type="ECO:0000259" key="6">
    <source>
        <dbReference type="PROSITE" id="PS50950"/>
    </source>
</evidence>
<dbReference type="InterPro" id="IPR026516">
    <property type="entry name" value="THAP1/10"/>
</dbReference>
<evidence type="ECO:0000256" key="1">
    <source>
        <dbReference type="ARBA" id="ARBA00022723"/>
    </source>
</evidence>
<evidence type="ECO:0000256" key="4">
    <source>
        <dbReference type="ARBA" id="ARBA00023125"/>
    </source>
</evidence>
<evidence type="ECO:0000256" key="2">
    <source>
        <dbReference type="ARBA" id="ARBA00022771"/>
    </source>
</evidence>
<dbReference type="RefSeq" id="XP_028133606.1">
    <property type="nucleotide sequence ID" value="XM_028277805.1"/>
</dbReference>
<keyword evidence="2 5" id="KW-0863">Zinc-finger</keyword>
<evidence type="ECO:0000256" key="5">
    <source>
        <dbReference type="PROSITE-ProRule" id="PRU00309"/>
    </source>
</evidence>
<dbReference type="GO" id="GO:0008270">
    <property type="term" value="F:zinc ion binding"/>
    <property type="evidence" value="ECO:0007669"/>
    <property type="project" value="UniProtKB-KW"/>
</dbReference>
<name>A0A6P7FD47_DIAVI</name>
<dbReference type="PANTHER" id="PTHR46600:SF11">
    <property type="entry name" value="THAP DOMAIN-CONTAINING PROTEIN 10"/>
    <property type="match status" value="1"/>
</dbReference>
<sequence length="171" mass="19621">MRCAVACCNSDNKDKTLRFHTFPKDSVARKLWIIACCRQDNFNCNTARICSKHFKTEDFQRNLQQELLNYESKKGPKLKPEAVPTLYLPKTKSATLSAIQKKRAQGAEHRESKKIVEKLLTTSESTIQLQVRVQEEHCSQADIKDVPSTSNSIGYVVCFFQLQLDCFLKFI</sequence>
<proteinExistence type="predicted"/>
<accession>A0A6P7FD47</accession>
<dbReference type="SMART" id="SM00980">
    <property type="entry name" value="THAP"/>
    <property type="match status" value="1"/>
</dbReference>
<dbReference type="PANTHER" id="PTHR46600">
    <property type="entry name" value="THAP DOMAIN-CONTAINING"/>
    <property type="match status" value="1"/>
</dbReference>
<dbReference type="AlphaFoldDB" id="A0A6P7FD47"/>
<evidence type="ECO:0000256" key="3">
    <source>
        <dbReference type="ARBA" id="ARBA00022833"/>
    </source>
</evidence>
<protein>
    <submittedName>
        <fullName evidence="7">THAP domain-containing protein 11-like</fullName>
    </submittedName>
</protein>
<keyword evidence="1" id="KW-0479">Metal-binding</keyword>
<dbReference type="Pfam" id="PF05485">
    <property type="entry name" value="THAP"/>
    <property type="match status" value="1"/>
</dbReference>
<reference evidence="7" key="1">
    <citation type="submission" date="2025-08" db="UniProtKB">
        <authorList>
            <consortium name="RefSeq"/>
        </authorList>
    </citation>
    <scope>IDENTIFICATION</scope>
    <source>
        <tissue evidence="7">Whole insect</tissue>
    </source>
</reference>
<organism evidence="7">
    <name type="scientific">Diabrotica virgifera virgifera</name>
    <name type="common">western corn rootworm</name>
    <dbReference type="NCBI Taxonomy" id="50390"/>
    <lineage>
        <taxon>Eukaryota</taxon>
        <taxon>Metazoa</taxon>
        <taxon>Ecdysozoa</taxon>
        <taxon>Arthropoda</taxon>
        <taxon>Hexapoda</taxon>
        <taxon>Insecta</taxon>
        <taxon>Pterygota</taxon>
        <taxon>Neoptera</taxon>
        <taxon>Endopterygota</taxon>
        <taxon>Coleoptera</taxon>
        <taxon>Polyphaga</taxon>
        <taxon>Cucujiformia</taxon>
        <taxon>Chrysomeloidea</taxon>
        <taxon>Chrysomelidae</taxon>
        <taxon>Galerucinae</taxon>
        <taxon>Diabroticina</taxon>
        <taxon>Diabroticites</taxon>
        <taxon>Diabrotica</taxon>
    </lineage>
</organism>
<gene>
    <name evidence="7" type="primary">LOC114328847</name>
</gene>
<evidence type="ECO:0000313" key="7">
    <source>
        <dbReference type="RefSeq" id="XP_028133606.1"/>
    </source>
</evidence>